<dbReference type="RefSeq" id="WP_379794473.1">
    <property type="nucleotide sequence ID" value="NZ_JBHTBF010000003.1"/>
</dbReference>
<evidence type="ECO:0000313" key="4">
    <source>
        <dbReference type="Proteomes" id="UP001596547"/>
    </source>
</evidence>
<dbReference type="AlphaFoldDB" id="A0ABD6AC69"/>
<evidence type="ECO:0000313" key="3">
    <source>
        <dbReference type="EMBL" id="MFC7318209.1"/>
    </source>
</evidence>
<name>A0ABD6AC69_9EURY</name>
<dbReference type="Pfam" id="PF07282">
    <property type="entry name" value="Cas12f1-like_TNB"/>
    <property type="match status" value="1"/>
</dbReference>
<keyword evidence="4" id="KW-1185">Reference proteome</keyword>
<dbReference type="GO" id="GO:0003677">
    <property type="term" value="F:DNA binding"/>
    <property type="evidence" value="ECO:0007669"/>
    <property type="project" value="UniProtKB-KW"/>
</dbReference>
<feature type="domain" description="Cas12f1-like TNB" evidence="2">
    <location>
        <begin position="26"/>
        <end position="89"/>
    </location>
</feature>
<proteinExistence type="predicted"/>
<evidence type="ECO:0000259" key="2">
    <source>
        <dbReference type="Pfam" id="PF07282"/>
    </source>
</evidence>
<sequence>MGNLYTASLVKLPENAHNRVCAVRERFTRMPEYKCEREEMHFVAVDSVETTKECGLCGVETVKPLWAREHSFPTCESKPDRDPNVAWNILSHGLKKGEARRSESTNQKIEGF</sequence>
<dbReference type="EMBL" id="JBHTBF010000003">
    <property type="protein sequence ID" value="MFC7318209.1"/>
    <property type="molecule type" value="Genomic_DNA"/>
</dbReference>
<comment type="caution">
    <text evidence="3">The sequence shown here is derived from an EMBL/GenBank/DDBJ whole genome shotgun (WGS) entry which is preliminary data.</text>
</comment>
<gene>
    <name evidence="3" type="ORF">ACFQPE_15605</name>
</gene>
<evidence type="ECO:0000256" key="1">
    <source>
        <dbReference type="ARBA" id="ARBA00023125"/>
    </source>
</evidence>
<keyword evidence="1" id="KW-0238">DNA-binding</keyword>
<protein>
    <submittedName>
        <fullName evidence="3">Zinc ribbon domain-containing protein</fullName>
    </submittedName>
</protein>
<reference evidence="3 4" key="1">
    <citation type="journal article" date="2019" name="Int. J. Syst. Evol. Microbiol.">
        <title>The Global Catalogue of Microorganisms (GCM) 10K type strain sequencing project: providing services to taxonomists for standard genome sequencing and annotation.</title>
        <authorList>
            <consortium name="The Broad Institute Genomics Platform"/>
            <consortium name="The Broad Institute Genome Sequencing Center for Infectious Disease"/>
            <person name="Wu L."/>
            <person name="Ma J."/>
        </authorList>
    </citation>
    <scope>NUCLEOTIDE SEQUENCE [LARGE SCALE GENOMIC DNA]</scope>
    <source>
        <strain evidence="3 4">PSR21</strain>
    </source>
</reference>
<organism evidence="3 4">
    <name type="scientific">Halomarina halobia</name>
    <dbReference type="NCBI Taxonomy" id="3033386"/>
    <lineage>
        <taxon>Archaea</taxon>
        <taxon>Methanobacteriati</taxon>
        <taxon>Methanobacteriota</taxon>
        <taxon>Stenosarchaea group</taxon>
        <taxon>Halobacteria</taxon>
        <taxon>Halobacteriales</taxon>
        <taxon>Natronomonadaceae</taxon>
        <taxon>Halomarina</taxon>
    </lineage>
</organism>
<accession>A0ABD6AC69</accession>
<dbReference type="Proteomes" id="UP001596547">
    <property type="component" value="Unassembled WGS sequence"/>
</dbReference>
<dbReference type="InterPro" id="IPR010095">
    <property type="entry name" value="Cas12f1-like_TNB"/>
</dbReference>